<dbReference type="EMBL" id="JAAMOZ010000001">
    <property type="protein sequence ID" value="NIH55530.1"/>
    <property type="molecule type" value="Genomic_DNA"/>
</dbReference>
<accession>A0ABX0SE76</accession>
<name>A0ABX0SE76_9ACTN</name>
<comment type="caution">
    <text evidence="1">The sequence shown here is derived from an EMBL/GenBank/DDBJ whole genome shotgun (WGS) entry which is preliminary data.</text>
</comment>
<evidence type="ECO:0008006" key="3">
    <source>
        <dbReference type="Google" id="ProtNLM"/>
    </source>
</evidence>
<evidence type="ECO:0000313" key="1">
    <source>
        <dbReference type="EMBL" id="NIH55530.1"/>
    </source>
</evidence>
<dbReference type="RefSeq" id="WP_167163961.1">
    <property type="nucleotide sequence ID" value="NZ_BAAAOO010000012.1"/>
</dbReference>
<protein>
    <recommendedName>
        <fullName evidence="3">CHAD domain-containing protein</fullName>
    </recommendedName>
</protein>
<reference evidence="1 2" key="1">
    <citation type="submission" date="2020-02" db="EMBL/GenBank/DDBJ databases">
        <title>Sequencing the genomes of 1000 actinobacteria strains.</title>
        <authorList>
            <person name="Klenk H.-P."/>
        </authorList>
    </citation>
    <scope>NUCLEOTIDE SEQUENCE [LARGE SCALE GENOMIC DNA]</scope>
    <source>
        <strain evidence="1 2">DSM 19609</strain>
    </source>
</reference>
<gene>
    <name evidence="1" type="ORF">FB473_000175</name>
</gene>
<evidence type="ECO:0000313" key="2">
    <source>
        <dbReference type="Proteomes" id="UP000749311"/>
    </source>
</evidence>
<organism evidence="1 2">
    <name type="scientific">Brooklawnia cerclae</name>
    <dbReference type="NCBI Taxonomy" id="349934"/>
    <lineage>
        <taxon>Bacteria</taxon>
        <taxon>Bacillati</taxon>
        <taxon>Actinomycetota</taxon>
        <taxon>Actinomycetes</taxon>
        <taxon>Propionibacteriales</taxon>
        <taxon>Propionibacteriaceae</taxon>
        <taxon>Brooklawnia</taxon>
    </lineage>
</organism>
<proteinExistence type="predicted"/>
<sequence length="485" mass="53195">MAKRARSYRFEMPYQVDAPVLTDETVGIDRVLLRGQHDCRTATQTLLDTPDERLGWAGVLLAHQVAGETGHWLLRAPSWEPWLPAERIEPLDEDDEVPDDIAELLRPFRRRAALGPVAGITVEQAAYGLLDADGEELGQVIDDRITARRGGLAIARNREVTFEPGPVMTAAQRTLVVQRLTEAGGARVPAFPEPADRLAGLMRPQDVPDELPEPGSISLEDFLAWLFATRLRRVIRADLRVRAGQVADTTIVLAELGELADVIRGVEPHVDVTWAREIGWRLDRLARLSAEPRPDALGDLYYDVLDALATGARAPRLRTTTPDDEGRDGSAPSARDVLRADAVVQVTRLARALDALTESSPEAEWIAAKGLADQLVCVLSAGEAVLGKMNRRARKTGRLVRSLEASLNQVAQPDDQDLASWTPQEAYEAGRTYQRGLDEVIGERARLIQVWAGSRSAFLETWPEAQERILAVGPGTTDAQVGEDA</sequence>
<keyword evidence="2" id="KW-1185">Reference proteome</keyword>
<dbReference type="Proteomes" id="UP000749311">
    <property type="component" value="Unassembled WGS sequence"/>
</dbReference>